<dbReference type="NCBIfam" id="TIGR02532">
    <property type="entry name" value="IV_pilin_GFxxxE"/>
    <property type="match status" value="1"/>
</dbReference>
<feature type="transmembrane region" description="Helical" evidence="1">
    <location>
        <begin position="12"/>
        <end position="32"/>
    </location>
</feature>
<gene>
    <name evidence="2" type="ORF">SAMN05660831_01005</name>
</gene>
<dbReference type="STRING" id="1123397.SAMN05660831_01005"/>
<dbReference type="Gene3D" id="3.30.700.10">
    <property type="entry name" value="Glycoprotein, Type 4 Pilin"/>
    <property type="match status" value="1"/>
</dbReference>
<dbReference type="RefSeq" id="WP_159433023.1">
    <property type="nucleotide sequence ID" value="NZ_FOMJ01000002.1"/>
</dbReference>
<dbReference type="Pfam" id="PF07963">
    <property type="entry name" value="N_methyl"/>
    <property type="match status" value="1"/>
</dbReference>
<proteinExistence type="predicted"/>
<dbReference type="EMBL" id="FOMJ01000002">
    <property type="protein sequence ID" value="SFD17484.1"/>
    <property type="molecule type" value="Genomic_DNA"/>
</dbReference>
<dbReference type="Proteomes" id="UP000198611">
    <property type="component" value="Unassembled WGS sequence"/>
</dbReference>
<accession>A0A1I1Q5S8</accession>
<name>A0A1I1Q5S8_9GAMM</name>
<sequence length="126" mass="13153">MTTRNSRGFTLVELLIALAVVAILAGLSGYSYDQYQTQQRRMEAVERLHALQRDLNQCMADGTSAANCVGGLNTGNGDDYGFQVTTGQGGDGGWTITASPLQGSAQAGDGSLTLNALGQRTGPWPG</sequence>
<organism evidence="2 3">
    <name type="scientific">Thiohalospira halophila DSM 15071</name>
    <dbReference type="NCBI Taxonomy" id="1123397"/>
    <lineage>
        <taxon>Bacteria</taxon>
        <taxon>Pseudomonadati</taxon>
        <taxon>Pseudomonadota</taxon>
        <taxon>Gammaproteobacteria</taxon>
        <taxon>Thiohalospirales</taxon>
        <taxon>Thiohalospiraceae</taxon>
        <taxon>Thiohalospira</taxon>
    </lineage>
</organism>
<protein>
    <submittedName>
        <fullName evidence="2">Type IV pilus assembly protein PilE</fullName>
    </submittedName>
</protein>
<reference evidence="2 3" key="1">
    <citation type="submission" date="2016-10" db="EMBL/GenBank/DDBJ databases">
        <authorList>
            <person name="de Groot N.N."/>
        </authorList>
    </citation>
    <scope>NUCLEOTIDE SEQUENCE [LARGE SCALE GENOMIC DNA]</scope>
    <source>
        <strain evidence="2 3">HL3</strain>
    </source>
</reference>
<keyword evidence="3" id="KW-1185">Reference proteome</keyword>
<dbReference type="AlphaFoldDB" id="A0A1I1Q5S8"/>
<evidence type="ECO:0000313" key="2">
    <source>
        <dbReference type="EMBL" id="SFD17484.1"/>
    </source>
</evidence>
<dbReference type="InterPro" id="IPR012902">
    <property type="entry name" value="N_methyl_site"/>
</dbReference>
<keyword evidence="1" id="KW-0472">Membrane</keyword>
<dbReference type="InterPro" id="IPR045584">
    <property type="entry name" value="Pilin-like"/>
</dbReference>
<evidence type="ECO:0000256" key="1">
    <source>
        <dbReference type="SAM" id="Phobius"/>
    </source>
</evidence>
<keyword evidence="1" id="KW-1133">Transmembrane helix</keyword>
<keyword evidence="1" id="KW-0812">Transmembrane</keyword>
<evidence type="ECO:0000313" key="3">
    <source>
        <dbReference type="Proteomes" id="UP000198611"/>
    </source>
</evidence>
<dbReference type="SUPFAM" id="SSF54523">
    <property type="entry name" value="Pili subunits"/>
    <property type="match status" value="1"/>
</dbReference>